<accession>A0A1I6RF75</accession>
<dbReference type="OrthoDB" id="1447838at2"/>
<keyword evidence="2" id="KW-1185">Reference proteome</keyword>
<dbReference type="AlphaFoldDB" id="A0A1I6RF75"/>
<name>A0A1I6RF75_9FLAO</name>
<proteinExistence type="predicted"/>
<dbReference type="RefSeq" id="WP_090226989.1">
    <property type="nucleotide sequence ID" value="NZ_FOZP01000006.1"/>
</dbReference>
<evidence type="ECO:0000313" key="2">
    <source>
        <dbReference type="Proteomes" id="UP000199312"/>
    </source>
</evidence>
<evidence type="ECO:0000313" key="1">
    <source>
        <dbReference type="EMBL" id="SFS63353.1"/>
    </source>
</evidence>
<protein>
    <submittedName>
        <fullName evidence="1">Uncharacterized protein</fullName>
    </submittedName>
</protein>
<reference evidence="2" key="1">
    <citation type="submission" date="2016-10" db="EMBL/GenBank/DDBJ databases">
        <authorList>
            <person name="Varghese N."/>
            <person name="Submissions S."/>
        </authorList>
    </citation>
    <scope>NUCLEOTIDE SEQUENCE [LARGE SCALE GENOMIC DNA]</scope>
    <source>
        <strain evidence="2">DSM 24450</strain>
    </source>
</reference>
<sequence>MRIIVILIVFLFSNVVSSQEIGFINNGKHTLKLLKLNDKYALTYSDINSTESKVVENTFHFAFKESIYSILMDGFKNKKSHQIILKTGNDTIIKFQYNIIDGERLVKIMQNNLLLNTFGSSSFFKKDEIEKLFGNSFKG</sequence>
<gene>
    <name evidence="1" type="ORF">SAMN04488006_2412</name>
</gene>
<dbReference type="Proteomes" id="UP000199312">
    <property type="component" value="Unassembled WGS sequence"/>
</dbReference>
<dbReference type="EMBL" id="FOZP01000006">
    <property type="protein sequence ID" value="SFS63353.1"/>
    <property type="molecule type" value="Genomic_DNA"/>
</dbReference>
<organism evidence="1 2">
    <name type="scientific">Lutibacter maritimus</name>
    <dbReference type="NCBI Taxonomy" id="593133"/>
    <lineage>
        <taxon>Bacteria</taxon>
        <taxon>Pseudomonadati</taxon>
        <taxon>Bacteroidota</taxon>
        <taxon>Flavobacteriia</taxon>
        <taxon>Flavobacteriales</taxon>
        <taxon>Flavobacteriaceae</taxon>
        <taxon>Lutibacter</taxon>
    </lineage>
</organism>